<dbReference type="EMBL" id="FQVT01000001">
    <property type="protein sequence ID" value="SHF59711.1"/>
    <property type="molecule type" value="Genomic_DNA"/>
</dbReference>
<dbReference type="Proteomes" id="UP000183945">
    <property type="component" value="Unassembled WGS sequence"/>
</dbReference>
<protein>
    <submittedName>
        <fullName evidence="2">Uncharacterized protein</fullName>
    </submittedName>
</protein>
<sequence>MKDQINFLKLAGIIISAVILVILIDFSLTAAVKTLNLGLL</sequence>
<keyword evidence="3" id="KW-1185">Reference proteome</keyword>
<evidence type="ECO:0000313" key="3">
    <source>
        <dbReference type="Proteomes" id="UP000183945"/>
    </source>
</evidence>
<dbReference type="AlphaFoldDB" id="A0A1M5CYG7"/>
<dbReference type="STRING" id="1073325.SAMN05444483_101723"/>
<accession>A0A1M5CYG7</accession>
<reference evidence="3" key="1">
    <citation type="submission" date="2016-11" db="EMBL/GenBank/DDBJ databases">
        <authorList>
            <person name="Varghese N."/>
            <person name="Submissions S."/>
        </authorList>
    </citation>
    <scope>NUCLEOTIDE SEQUENCE [LARGE SCALE GENOMIC DNA]</scope>
    <source>
        <strain evidence="3">DSM 24579</strain>
    </source>
</reference>
<keyword evidence="1" id="KW-0472">Membrane</keyword>
<keyword evidence="1" id="KW-1133">Transmembrane helix</keyword>
<proteinExistence type="predicted"/>
<keyword evidence="1" id="KW-0812">Transmembrane</keyword>
<feature type="transmembrane region" description="Helical" evidence="1">
    <location>
        <begin position="7"/>
        <end position="32"/>
    </location>
</feature>
<evidence type="ECO:0000256" key="1">
    <source>
        <dbReference type="SAM" id="Phobius"/>
    </source>
</evidence>
<dbReference type="RefSeq" id="WP_262506731.1">
    <property type="nucleotide sequence ID" value="NZ_FQVT01000001.1"/>
</dbReference>
<organism evidence="2 3">
    <name type="scientific">Salegentibacter echinorum</name>
    <dbReference type="NCBI Taxonomy" id="1073325"/>
    <lineage>
        <taxon>Bacteria</taxon>
        <taxon>Pseudomonadati</taxon>
        <taxon>Bacteroidota</taxon>
        <taxon>Flavobacteriia</taxon>
        <taxon>Flavobacteriales</taxon>
        <taxon>Flavobacteriaceae</taxon>
        <taxon>Salegentibacter</taxon>
    </lineage>
</organism>
<evidence type="ECO:0000313" key="2">
    <source>
        <dbReference type="EMBL" id="SHF59711.1"/>
    </source>
</evidence>
<name>A0A1M5CYG7_SALEC</name>
<gene>
    <name evidence="2" type="ORF">SAMN05444483_101723</name>
</gene>